<dbReference type="Proteomes" id="UP000799778">
    <property type="component" value="Unassembled WGS sequence"/>
</dbReference>
<feature type="compositionally biased region" description="Low complexity" evidence="1">
    <location>
        <begin position="268"/>
        <end position="292"/>
    </location>
</feature>
<accession>A0A6A5Y1F2</accession>
<dbReference type="Gene3D" id="3.30.450.20">
    <property type="entry name" value="PAS domain"/>
    <property type="match status" value="1"/>
</dbReference>
<evidence type="ECO:0000256" key="1">
    <source>
        <dbReference type="SAM" id="MobiDB-lite"/>
    </source>
</evidence>
<dbReference type="Pfam" id="PF08447">
    <property type="entry name" value="PAS_3"/>
    <property type="match status" value="1"/>
</dbReference>
<proteinExistence type="predicted"/>
<feature type="region of interest" description="Disordered" evidence="1">
    <location>
        <begin position="225"/>
        <end position="318"/>
    </location>
</feature>
<evidence type="ECO:0000313" key="3">
    <source>
        <dbReference type="EMBL" id="KAF2019385.1"/>
    </source>
</evidence>
<organism evidence="3 4">
    <name type="scientific">Aaosphaeria arxii CBS 175.79</name>
    <dbReference type="NCBI Taxonomy" id="1450172"/>
    <lineage>
        <taxon>Eukaryota</taxon>
        <taxon>Fungi</taxon>
        <taxon>Dikarya</taxon>
        <taxon>Ascomycota</taxon>
        <taxon>Pezizomycotina</taxon>
        <taxon>Dothideomycetes</taxon>
        <taxon>Pleosporomycetidae</taxon>
        <taxon>Pleosporales</taxon>
        <taxon>Pleosporales incertae sedis</taxon>
        <taxon>Aaosphaeria</taxon>
    </lineage>
</organism>
<dbReference type="SMART" id="SM00091">
    <property type="entry name" value="PAS"/>
    <property type="match status" value="2"/>
</dbReference>
<protein>
    <recommendedName>
        <fullName evidence="2">PAS domain-containing protein</fullName>
    </recommendedName>
</protein>
<reference evidence="3" key="1">
    <citation type="journal article" date="2020" name="Stud. Mycol.">
        <title>101 Dothideomycetes genomes: a test case for predicting lifestyles and emergence of pathogens.</title>
        <authorList>
            <person name="Haridas S."/>
            <person name="Albert R."/>
            <person name="Binder M."/>
            <person name="Bloem J."/>
            <person name="Labutti K."/>
            <person name="Salamov A."/>
            <person name="Andreopoulos B."/>
            <person name="Baker S."/>
            <person name="Barry K."/>
            <person name="Bills G."/>
            <person name="Bluhm B."/>
            <person name="Cannon C."/>
            <person name="Castanera R."/>
            <person name="Culley D."/>
            <person name="Daum C."/>
            <person name="Ezra D."/>
            <person name="Gonzalez J."/>
            <person name="Henrissat B."/>
            <person name="Kuo A."/>
            <person name="Liang C."/>
            <person name="Lipzen A."/>
            <person name="Lutzoni F."/>
            <person name="Magnuson J."/>
            <person name="Mondo S."/>
            <person name="Nolan M."/>
            <person name="Ohm R."/>
            <person name="Pangilinan J."/>
            <person name="Park H.-J."/>
            <person name="Ramirez L."/>
            <person name="Alfaro M."/>
            <person name="Sun H."/>
            <person name="Tritt A."/>
            <person name="Yoshinaga Y."/>
            <person name="Zwiers L.-H."/>
            <person name="Turgeon B."/>
            <person name="Goodwin S."/>
            <person name="Spatafora J."/>
            <person name="Crous P."/>
            <person name="Grigoriev I."/>
        </authorList>
    </citation>
    <scope>NUCLEOTIDE SEQUENCE</scope>
    <source>
        <strain evidence="3">CBS 175.79</strain>
    </source>
</reference>
<sequence>MDTTFITIHDLSPDARILYSSDSIVDILGHTPDEVVNQSVWEWFHPDEVPFAKAKHDRGVRLDKAAVLAYARIRNRQGDYVGCECCFSVVYDVMVCCTSIYRHGMESQKRAVEAPLVRRMFASSPKDPRYHMLSHLSSKFALGDEEQTHEPRAALFLNRFTRSLTVMYATSGIEQILGISSEAMKGRSFYYCIQENCLADAVRCLESAKGNDSIAYLRFWFRDPRQHDPPADDATSGESEDETMTDVTTSDDESEAGVGRQSTSGAESSSNGLSNPSSGSNGNSSGHRTGSGQTSSLHQSDSRSLASSTSGASPNSEALDEPIELEAVVSCTSDGLVVCLRRARPSIPTAAMPNAQPSYPNGVYAAPWAHEPIFEPALPHHLPYPLGAQHPAMAQAGPSPAFQSGFMQAIRDVAVFAWALTGINGNLAGYAKGSPLGESQPPDGFPIWDPEQAQKLSGPPSGYVSGSGSSSSNDPFGDPGLN</sequence>
<dbReference type="SUPFAM" id="SSF55785">
    <property type="entry name" value="PYP-like sensor domain (PAS domain)"/>
    <property type="match status" value="1"/>
</dbReference>
<gene>
    <name evidence="3" type="ORF">BU24DRAFT_342194</name>
</gene>
<dbReference type="RefSeq" id="XP_033387724.1">
    <property type="nucleotide sequence ID" value="XM_033523306.1"/>
</dbReference>
<feature type="compositionally biased region" description="Low complexity" evidence="1">
    <location>
        <begin position="302"/>
        <end position="317"/>
    </location>
</feature>
<dbReference type="AlphaFoldDB" id="A0A6A5Y1F2"/>
<dbReference type="CDD" id="cd00130">
    <property type="entry name" value="PAS"/>
    <property type="match status" value="1"/>
</dbReference>
<feature type="domain" description="PAS" evidence="2">
    <location>
        <begin position="1"/>
        <end position="63"/>
    </location>
</feature>
<keyword evidence="4" id="KW-1185">Reference proteome</keyword>
<feature type="compositionally biased region" description="Acidic residues" evidence="1">
    <location>
        <begin position="238"/>
        <end position="255"/>
    </location>
</feature>
<dbReference type="InterPro" id="IPR035965">
    <property type="entry name" value="PAS-like_dom_sf"/>
</dbReference>
<feature type="compositionally biased region" description="Low complexity" evidence="1">
    <location>
        <begin position="457"/>
        <end position="482"/>
    </location>
</feature>
<dbReference type="EMBL" id="ML978067">
    <property type="protein sequence ID" value="KAF2019385.1"/>
    <property type="molecule type" value="Genomic_DNA"/>
</dbReference>
<evidence type="ECO:0000259" key="2">
    <source>
        <dbReference type="PROSITE" id="PS50112"/>
    </source>
</evidence>
<evidence type="ECO:0000313" key="4">
    <source>
        <dbReference type="Proteomes" id="UP000799778"/>
    </source>
</evidence>
<dbReference type="InterPro" id="IPR000014">
    <property type="entry name" value="PAS"/>
</dbReference>
<feature type="region of interest" description="Disordered" evidence="1">
    <location>
        <begin position="434"/>
        <end position="482"/>
    </location>
</feature>
<dbReference type="InterPro" id="IPR013655">
    <property type="entry name" value="PAS_fold_3"/>
</dbReference>
<dbReference type="GeneID" id="54280703"/>
<name>A0A6A5Y1F2_9PLEO</name>
<dbReference type="PROSITE" id="PS50112">
    <property type="entry name" value="PAS"/>
    <property type="match status" value="1"/>
</dbReference>
<dbReference type="OrthoDB" id="411251at2759"/>